<reference evidence="3" key="2">
    <citation type="journal article" date="2016" name="G3 (Bethesda)">
        <title>Genome Evolution in Three Species of Cactophilic Drosophila.</title>
        <authorList>
            <person name="Sanchez-Flores A."/>
            <person name="Penazola F."/>
            <person name="Carpinteyro-Ponce J."/>
            <person name="Nazario-Yepiz N."/>
            <person name="Abreu-Goodger C."/>
            <person name="Machado C.A."/>
            <person name="Markow T.A."/>
        </authorList>
    </citation>
    <scope>NUCLEOTIDE SEQUENCE [LARGE SCALE GENOMIC DNA]</scope>
</reference>
<name>A0ABM1PN11_DROAR</name>
<sequence length="660" mass="77931">MSKRRFNKACLASPGHTRYLDNRKVIPTVLTAKRLSEIIGRATMEKKRDFVAAEEEEQRYMKYLKEGNEALCRRFQNMGHMSLDEEKQAKLDQEEKDAAILDRQVKLEDEQMRKERIYRANRILENMKPGQMALNSARLQSEVIFQRDFNEALNRRIAEEAKQQQEHDEKLCPEICIPYSVLGVEEEKLERKAKAVEYGKEIAKEAEERRLRKLDEKEQETFDAIVERAQYQCLHEQEKKAARERAQKTREFRVRAYRDGIKEKAEAEKYRNISEEIDDRTVCVDTVKKRHLNMDSAKGIKQQMAERIQRKEQLAIQLCRQQQAQRRQAEELEQQVVDRFEEDMLVEQARRECRLQELAKERRAYELEQQQQQELRRKQAAEIRRFQVAERLKNSQVNQRFQWCQKAKKREDSVKLRRMLSGQQDEFLARRQQEQVRFSSCQADSYLPDDVQFFSDALDSMKAAKKSGRPLLPIARAVETYRRENQIELPDTRMVARKKIRDYCWPGYYSKAELAFKNYEHRNKCLEEQQHERREMLEKSAQIMKMAAEEKPYKKCDKETPMKLIQHRGLPVLESVDSFDHGSNLCLADDTLPAHLNSALNLMQLEPNSNSPINMSRSKDQSETLKSPKKGDESICSPTTSSCSNSVDTRIIHKTSYSWR</sequence>
<feature type="region of interest" description="Disordered" evidence="2">
    <location>
        <begin position="608"/>
        <end position="644"/>
    </location>
</feature>
<dbReference type="GeneID" id="108617335"/>
<dbReference type="PANTHER" id="PTHR39944:SF1">
    <property type="entry name" value="CALDESMON-RELATED PROTEIN-RELATED"/>
    <property type="match status" value="1"/>
</dbReference>
<evidence type="ECO:0000313" key="4">
    <source>
        <dbReference type="RefSeq" id="XP_017868597.1"/>
    </source>
</evidence>
<evidence type="ECO:0000256" key="1">
    <source>
        <dbReference type="SAM" id="Coils"/>
    </source>
</evidence>
<dbReference type="RefSeq" id="XP_017868597.1">
    <property type="nucleotide sequence ID" value="XM_018013108.1"/>
</dbReference>
<evidence type="ECO:0000256" key="2">
    <source>
        <dbReference type="SAM" id="MobiDB-lite"/>
    </source>
</evidence>
<accession>A0ABM1PN11</accession>
<feature type="coiled-coil region" evidence="1">
    <location>
        <begin position="315"/>
        <end position="378"/>
    </location>
</feature>
<keyword evidence="3" id="KW-1185">Reference proteome</keyword>
<dbReference type="PANTHER" id="PTHR39944">
    <property type="match status" value="1"/>
</dbReference>
<gene>
    <name evidence="4" type="primary">LOC108617335</name>
</gene>
<reference evidence="3" key="1">
    <citation type="journal article" date="1997" name="Nucleic Acids Res.">
        <title>tRNAscan-SE: a program for improved detection of transfer RNA genes in genomic sequence.</title>
        <authorList>
            <person name="Lowe T.M."/>
            <person name="Eddy S.R."/>
        </authorList>
    </citation>
    <scope>NUCLEOTIDE SEQUENCE [LARGE SCALE GENOMIC DNA]</scope>
</reference>
<feature type="coiled-coil region" evidence="1">
    <location>
        <begin position="84"/>
        <end position="111"/>
    </location>
</feature>
<keyword evidence="1" id="KW-0175">Coiled coil</keyword>
<evidence type="ECO:0000313" key="3">
    <source>
        <dbReference type="Proteomes" id="UP000694904"/>
    </source>
</evidence>
<reference evidence="4" key="3">
    <citation type="submission" date="2025-08" db="UniProtKB">
        <authorList>
            <consortium name="RefSeq"/>
        </authorList>
    </citation>
    <scope>IDENTIFICATION</scope>
    <source>
        <tissue evidence="4">Whole organism</tissue>
    </source>
</reference>
<dbReference type="Proteomes" id="UP000694904">
    <property type="component" value="Chromosome 5"/>
</dbReference>
<proteinExistence type="predicted"/>
<protein>
    <submittedName>
        <fullName evidence="4">Trichohyalin-like</fullName>
    </submittedName>
</protein>
<organism evidence="3 4">
    <name type="scientific">Drosophila arizonae</name>
    <name type="common">Fruit fly</name>
    <dbReference type="NCBI Taxonomy" id="7263"/>
    <lineage>
        <taxon>Eukaryota</taxon>
        <taxon>Metazoa</taxon>
        <taxon>Ecdysozoa</taxon>
        <taxon>Arthropoda</taxon>
        <taxon>Hexapoda</taxon>
        <taxon>Insecta</taxon>
        <taxon>Pterygota</taxon>
        <taxon>Neoptera</taxon>
        <taxon>Endopterygota</taxon>
        <taxon>Diptera</taxon>
        <taxon>Brachycera</taxon>
        <taxon>Muscomorpha</taxon>
        <taxon>Ephydroidea</taxon>
        <taxon>Drosophilidae</taxon>
        <taxon>Drosophila</taxon>
    </lineage>
</organism>